<dbReference type="CDD" id="cd01991">
    <property type="entry name" value="Asn_synthase_B_C"/>
    <property type="match status" value="1"/>
</dbReference>
<dbReference type="EMBL" id="PVTR01000002">
    <property type="protein sequence ID" value="PRY89891.1"/>
    <property type="molecule type" value="Genomic_DNA"/>
</dbReference>
<sequence length="594" mass="68151">MCGINVILGQHPNAEKLAEQMMRATAHRGPDFSSFTQVSQKVYFAANRLKILDLTDSSNQPMWNKEEDAVLAWNGALYNYQDLRNNLLDLGYHFQTNSDSEVLLYWLRHFGEKGIGQLKGMFSIAFADLRQKTVLILRDPSGEKPLYFSQSDSTWLFSSEAKPLTLGKDKKIDVQQFVPYFFQRHSLPDRSLFCGVQQVLPGTGLTFDFEGKLLNRFSWKYPKQTSHSLSQNSFEELLKDAVLKNFHTERRVGTVLSGGADSSLIYALWYEETGEPTPTFTVSFDEKKKAKYSDPTYSKKLGRKYPSLAKEIFVDLNKVKQHWQAYISSLDQPIADSASYLTWITAKEASTDVQVLLSGAGADELFGGYNRHKAYAQYLKNPSIWLFLKKTGLEKVLPSGLQKMVNSIEESQVDTFIQMSALQHIPAEYIPLIRKWYPKGDSPLKNALEWDRSFYLINDILKIHDNACMAHGVEGRAPYLDFELITLSQTMSEEQHHQQLGKVWIKEALKKRGLGFIAKRKKLGFGLPLQEWSNDPEYINWVSPIIQKMESQWGSHFSEEMRILSKNPKRAKGRQYLQVWNLFVLASWLEQNSI</sequence>
<evidence type="ECO:0000259" key="10">
    <source>
        <dbReference type="PROSITE" id="PS51278"/>
    </source>
</evidence>
<dbReference type="RefSeq" id="WP_106132563.1">
    <property type="nucleotide sequence ID" value="NZ_PVTR01000002.1"/>
</dbReference>
<evidence type="ECO:0000313" key="11">
    <source>
        <dbReference type="EMBL" id="PRY89891.1"/>
    </source>
</evidence>
<dbReference type="PANTHER" id="PTHR43284">
    <property type="entry name" value="ASPARAGINE SYNTHETASE (GLUTAMINE-HYDROLYZING)"/>
    <property type="match status" value="1"/>
</dbReference>
<keyword evidence="8" id="KW-0028">Amino-acid biosynthesis</keyword>
<keyword evidence="12" id="KW-1185">Reference proteome</keyword>
<feature type="active site" description="For GATase activity" evidence="8">
    <location>
        <position position="2"/>
    </location>
</feature>
<dbReference type="SUPFAM" id="SSF52402">
    <property type="entry name" value="Adenine nucleotide alpha hydrolases-like"/>
    <property type="match status" value="1"/>
</dbReference>
<evidence type="ECO:0000256" key="8">
    <source>
        <dbReference type="PIRSR" id="PIRSR001589-1"/>
    </source>
</evidence>
<dbReference type="InterPro" id="IPR033738">
    <property type="entry name" value="AsnB_N"/>
</dbReference>
<evidence type="ECO:0000256" key="4">
    <source>
        <dbReference type="ARBA" id="ARBA00022741"/>
    </source>
</evidence>
<feature type="binding site" evidence="9">
    <location>
        <position position="282"/>
    </location>
    <ligand>
        <name>ATP</name>
        <dbReference type="ChEBI" id="CHEBI:30616"/>
    </ligand>
</feature>
<accession>A0A2T0WT67</accession>
<evidence type="ECO:0000256" key="2">
    <source>
        <dbReference type="ARBA" id="ARBA00005752"/>
    </source>
</evidence>
<dbReference type="InterPro" id="IPR029055">
    <property type="entry name" value="Ntn_hydrolases_N"/>
</dbReference>
<dbReference type="NCBIfam" id="TIGR01536">
    <property type="entry name" value="asn_synth_AEB"/>
    <property type="match status" value="1"/>
</dbReference>
<comment type="pathway">
    <text evidence="1">Amino-acid biosynthesis; L-asparagine biosynthesis; L-asparagine from L-aspartate (L-Gln route): step 1/1.</text>
</comment>
<protein>
    <recommendedName>
        <fullName evidence="3">asparagine synthase (glutamine-hydrolyzing)</fullName>
        <ecNumber evidence="3">6.3.5.4</ecNumber>
    </recommendedName>
</protein>
<reference evidence="11 12" key="1">
    <citation type="submission" date="2018-03" db="EMBL/GenBank/DDBJ databases">
        <title>Genomic Encyclopedia of Archaeal and Bacterial Type Strains, Phase II (KMG-II): from individual species to whole genera.</title>
        <authorList>
            <person name="Goeker M."/>
        </authorList>
    </citation>
    <scope>NUCLEOTIDE SEQUENCE [LARGE SCALE GENOMIC DNA]</scope>
    <source>
        <strain evidence="11 12">DSM 27929</strain>
    </source>
</reference>
<dbReference type="InterPro" id="IPR017932">
    <property type="entry name" value="GATase_2_dom"/>
</dbReference>
<dbReference type="Pfam" id="PF13522">
    <property type="entry name" value="GATase_6"/>
    <property type="match status" value="1"/>
</dbReference>
<name>A0A2T0WT67_9BACT</name>
<comment type="caution">
    <text evidence="11">The sequence shown here is derived from an EMBL/GenBank/DDBJ whole genome shotgun (WGS) entry which is preliminary data.</text>
</comment>
<keyword evidence="4 9" id="KW-0547">Nucleotide-binding</keyword>
<comment type="catalytic activity">
    <reaction evidence="7">
        <text>L-aspartate + L-glutamine + ATP + H2O = L-asparagine + L-glutamate + AMP + diphosphate + H(+)</text>
        <dbReference type="Rhea" id="RHEA:12228"/>
        <dbReference type="ChEBI" id="CHEBI:15377"/>
        <dbReference type="ChEBI" id="CHEBI:15378"/>
        <dbReference type="ChEBI" id="CHEBI:29985"/>
        <dbReference type="ChEBI" id="CHEBI:29991"/>
        <dbReference type="ChEBI" id="CHEBI:30616"/>
        <dbReference type="ChEBI" id="CHEBI:33019"/>
        <dbReference type="ChEBI" id="CHEBI:58048"/>
        <dbReference type="ChEBI" id="CHEBI:58359"/>
        <dbReference type="ChEBI" id="CHEBI:456215"/>
        <dbReference type="EC" id="6.3.5.4"/>
    </reaction>
</comment>
<dbReference type="GO" id="GO:0004066">
    <property type="term" value="F:asparagine synthase (glutamine-hydrolyzing) activity"/>
    <property type="evidence" value="ECO:0007669"/>
    <property type="project" value="UniProtKB-EC"/>
</dbReference>
<dbReference type="PIRSF" id="PIRSF001589">
    <property type="entry name" value="Asn_synthetase_glu-h"/>
    <property type="match status" value="1"/>
</dbReference>
<dbReference type="PANTHER" id="PTHR43284:SF1">
    <property type="entry name" value="ASPARAGINE SYNTHETASE"/>
    <property type="match status" value="1"/>
</dbReference>
<feature type="domain" description="Glutamine amidotransferase type-2" evidence="10">
    <location>
        <begin position="2"/>
        <end position="210"/>
    </location>
</feature>
<dbReference type="InterPro" id="IPR006426">
    <property type="entry name" value="Asn_synth_AEB"/>
</dbReference>
<evidence type="ECO:0000256" key="9">
    <source>
        <dbReference type="PIRSR" id="PIRSR001589-2"/>
    </source>
</evidence>
<feature type="binding site" evidence="9">
    <location>
        <begin position="358"/>
        <end position="359"/>
    </location>
    <ligand>
        <name>ATP</name>
        <dbReference type="ChEBI" id="CHEBI:30616"/>
    </ligand>
</feature>
<dbReference type="Pfam" id="PF00733">
    <property type="entry name" value="Asn_synthase"/>
    <property type="match status" value="1"/>
</dbReference>
<dbReference type="SUPFAM" id="SSF56235">
    <property type="entry name" value="N-terminal nucleophile aminohydrolases (Ntn hydrolases)"/>
    <property type="match status" value="1"/>
</dbReference>
<dbReference type="InterPro" id="IPR001962">
    <property type="entry name" value="Asn_synthase"/>
</dbReference>
<keyword evidence="8" id="KW-0061">Asparagine biosynthesis</keyword>
<dbReference type="InterPro" id="IPR051786">
    <property type="entry name" value="ASN_synthetase/amidase"/>
</dbReference>
<dbReference type="EC" id="6.3.5.4" evidence="3"/>
<dbReference type="OrthoDB" id="9763290at2"/>
<comment type="similarity">
    <text evidence="2">Belongs to the asparagine synthetase family.</text>
</comment>
<dbReference type="InterPro" id="IPR014729">
    <property type="entry name" value="Rossmann-like_a/b/a_fold"/>
</dbReference>
<keyword evidence="5 9" id="KW-0067">ATP-binding</keyword>
<keyword evidence="6 8" id="KW-0315">Glutamine amidotransferase</keyword>
<evidence type="ECO:0000256" key="6">
    <source>
        <dbReference type="ARBA" id="ARBA00022962"/>
    </source>
</evidence>
<evidence type="ECO:0000256" key="1">
    <source>
        <dbReference type="ARBA" id="ARBA00005187"/>
    </source>
</evidence>
<proteinExistence type="inferred from homology"/>
<dbReference type="CDD" id="cd00712">
    <property type="entry name" value="AsnB"/>
    <property type="match status" value="1"/>
</dbReference>
<dbReference type="PROSITE" id="PS51278">
    <property type="entry name" value="GATASE_TYPE_2"/>
    <property type="match status" value="1"/>
</dbReference>
<dbReference type="GO" id="GO:0005829">
    <property type="term" value="C:cytosol"/>
    <property type="evidence" value="ECO:0007669"/>
    <property type="project" value="TreeGrafter"/>
</dbReference>
<dbReference type="Gene3D" id="3.40.50.620">
    <property type="entry name" value="HUPs"/>
    <property type="match status" value="1"/>
</dbReference>
<dbReference type="GO" id="GO:0005524">
    <property type="term" value="F:ATP binding"/>
    <property type="evidence" value="ECO:0007669"/>
    <property type="project" value="UniProtKB-KW"/>
</dbReference>
<dbReference type="Gene3D" id="3.60.20.10">
    <property type="entry name" value="Glutamine Phosphoribosylpyrophosphate, subunit 1, domain 1"/>
    <property type="match status" value="1"/>
</dbReference>
<evidence type="ECO:0000256" key="3">
    <source>
        <dbReference type="ARBA" id="ARBA00012737"/>
    </source>
</evidence>
<evidence type="ECO:0000256" key="5">
    <source>
        <dbReference type="ARBA" id="ARBA00022840"/>
    </source>
</evidence>
<organism evidence="11 12">
    <name type="scientific">Mongoliibacter ruber</name>
    <dbReference type="NCBI Taxonomy" id="1750599"/>
    <lineage>
        <taxon>Bacteria</taxon>
        <taxon>Pseudomonadati</taxon>
        <taxon>Bacteroidota</taxon>
        <taxon>Cytophagia</taxon>
        <taxon>Cytophagales</taxon>
        <taxon>Cyclobacteriaceae</taxon>
        <taxon>Mongoliibacter</taxon>
    </lineage>
</organism>
<dbReference type="AlphaFoldDB" id="A0A2T0WT67"/>
<feature type="binding site" evidence="9">
    <location>
        <position position="99"/>
    </location>
    <ligand>
        <name>L-glutamine</name>
        <dbReference type="ChEBI" id="CHEBI:58359"/>
    </ligand>
</feature>
<evidence type="ECO:0000256" key="7">
    <source>
        <dbReference type="ARBA" id="ARBA00048741"/>
    </source>
</evidence>
<dbReference type="GO" id="GO:0006529">
    <property type="term" value="P:asparagine biosynthetic process"/>
    <property type="evidence" value="ECO:0007669"/>
    <property type="project" value="UniProtKB-KW"/>
</dbReference>
<evidence type="ECO:0000313" key="12">
    <source>
        <dbReference type="Proteomes" id="UP000238157"/>
    </source>
</evidence>
<gene>
    <name evidence="11" type="ORF">CLW00_102367</name>
</gene>
<dbReference type="Proteomes" id="UP000238157">
    <property type="component" value="Unassembled WGS sequence"/>
</dbReference>